<dbReference type="AlphaFoldDB" id="A0A1E3U729"/>
<keyword evidence="4" id="KW-1185">Reference proteome</keyword>
<dbReference type="EMBL" id="MEHA01000042">
    <property type="protein sequence ID" value="ODR39788.1"/>
    <property type="molecule type" value="Genomic_DNA"/>
</dbReference>
<dbReference type="Proteomes" id="UP000094869">
    <property type="component" value="Unassembled WGS sequence"/>
</dbReference>
<organism evidence="1 3">
    <name type="scientific">Eisenbergiella tayi</name>
    <dbReference type="NCBI Taxonomy" id="1432052"/>
    <lineage>
        <taxon>Bacteria</taxon>
        <taxon>Bacillati</taxon>
        <taxon>Bacillota</taxon>
        <taxon>Clostridia</taxon>
        <taxon>Lachnospirales</taxon>
        <taxon>Lachnospiraceae</taxon>
        <taxon>Eisenbergiella</taxon>
    </lineage>
</organism>
<gene>
    <name evidence="1" type="ORF">BEI59_33030</name>
    <name evidence="2" type="ORF">BEI63_03495</name>
</gene>
<name>A0A1E3U729_9FIRM</name>
<evidence type="ECO:0000313" key="4">
    <source>
        <dbReference type="Proteomes" id="UP000094869"/>
    </source>
</evidence>
<comment type="caution">
    <text evidence="1">The sequence shown here is derived from an EMBL/GenBank/DDBJ whole genome shotgun (WGS) entry which is preliminary data.</text>
</comment>
<dbReference type="Proteomes" id="UP000094271">
    <property type="component" value="Unassembled WGS sequence"/>
</dbReference>
<dbReference type="EMBL" id="MEHD01000009">
    <property type="protein sequence ID" value="ODR60790.1"/>
    <property type="molecule type" value="Genomic_DNA"/>
</dbReference>
<evidence type="ECO:0000313" key="1">
    <source>
        <dbReference type="EMBL" id="ODR39788.1"/>
    </source>
</evidence>
<protein>
    <submittedName>
        <fullName evidence="1">Uncharacterized protein</fullName>
    </submittedName>
</protein>
<evidence type="ECO:0000313" key="2">
    <source>
        <dbReference type="EMBL" id="ODR60790.1"/>
    </source>
</evidence>
<reference evidence="1 3" key="2">
    <citation type="submission" date="2016-08" db="EMBL/GenBank/DDBJ databases">
        <authorList>
            <person name="Seilhamer J.J."/>
        </authorList>
    </citation>
    <scope>NUCLEOTIDE SEQUENCE [LARGE SCALE GENOMIC DNA]</scope>
    <source>
        <strain evidence="1 3">NML150140-1</strain>
    </source>
</reference>
<sequence>METCLRRVHRTGGTESCSKRTPRPAEGMGHRIWLYCHLLHRIFQEWLANSLFFCKIGKGGKIHDIITLAAAAWWARPSGSLPAGINKKKLSVHFSYDRRVLWRSYQT</sequence>
<accession>A0A1E3U729</accession>
<evidence type="ECO:0000313" key="3">
    <source>
        <dbReference type="Proteomes" id="UP000094271"/>
    </source>
</evidence>
<proteinExistence type="predicted"/>
<reference evidence="2 4" key="1">
    <citation type="submission" date="2016-08" db="EMBL/GenBank/DDBJ databases">
        <title>Characterization of Isolates of Eisenbergiella tayi Derived from Blood Cultures, Using Whole Genome Sequencing.</title>
        <authorList>
            <person name="Bernier A.-M."/>
            <person name="Burdz T."/>
            <person name="Wiebe D."/>
            <person name="Bernard K."/>
        </authorList>
    </citation>
    <scope>NUCLEOTIDE SEQUENCE [LARGE SCALE GENOMIC DNA]</scope>
    <source>
        <strain evidence="2 4">NML120146</strain>
    </source>
</reference>